<reference evidence="1" key="1">
    <citation type="submission" date="2021-06" db="EMBL/GenBank/DDBJ databases">
        <authorList>
            <person name="Kallberg Y."/>
            <person name="Tangrot J."/>
            <person name="Rosling A."/>
        </authorList>
    </citation>
    <scope>NUCLEOTIDE SEQUENCE</scope>
    <source>
        <strain evidence="1">AZ414A</strain>
    </source>
</reference>
<comment type="caution">
    <text evidence="1">The sequence shown here is derived from an EMBL/GenBank/DDBJ whole genome shotgun (WGS) entry which is preliminary data.</text>
</comment>
<gene>
    <name evidence="1" type="ORF">DEBURN_LOCUS4172</name>
</gene>
<keyword evidence="2" id="KW-1185">Reference proteome</keyword>
<evidence type="ECO:0000313" key="1">
    <source>
        <dbReference type="EMBL" id="CAG8490981.1"/>
    </source>
</evidence>
<dbReference type="AlphaFoldDB" id="A0A9N8WNI8"/>
<dbReference type="OrthoDB" id="10584450at2759"/>
<sequence>MNAAIAAVKKSKEDYVRELNPNRFAIRDSIFKTSFSGLSKSLSSKKDIVDINSEQSIFKVGRTTGLTKGNNKEVPININTIKERALMDNGDSGCVWFNSDGSVIALGHGTLCVGEEYSVGSPISVVLNALSSPETPNLELYLKQD</sequence>
<dbReference type="EMBL" id="CAJVPK010000300">
    <property type="protein sequence ID" value="CAG8490981.1"/>
    <property type="molecule type" value="Genomic_DNA"/>
</dbReference>
<protein>
    <submittedName>
        <fullName evidence="1">3716_t:CDS:1</fullName>
    </submittedName>
</protein>
<organism evidence="1 2">
    <name type="scientific">Diversispora eburnea</name>
    <dbReference type="NCBI Taxonomy" id="1213867"/>
    <lineage>
        <taxon>Eukaryota</taxon>
        <taxon>Fungi</taxon>
        <taxon>Fungi incertae sedis</taxon>
        <taxon>Mucoromycota</taxon>
        <taxon>Glomeromycotina</taxon>
        <taxon>Glomeromycetes</taxon>
        <taxon>Diversisporales</taxon>
        <taxon>Diversisporaceae</taxon>
        <taxon>Diversispora</taxon>
    </lineage>
</organism>
<proteinExistence type="predicted"/>
<dbReference type="Proteomes" id="UP000789706">
    <property type="component" value="Unassembled WGS sequence"/>
</dbReference>
<name>A0A9N8WNI8_9GLOM</name>
<evidence type="ECO:0000313" key="2">
    <source>
        <dbReference type="Proteomes" id="UP000789706"/>
    </source>
</evidence>
<accession>A0A9N8WNI8</accession>